<sequence>MSEIEIKLFSYCRVLTKKQRDTNNIKIQENAIKKWMRYNNKYLIIRGFKDDGISAFKERPEYNKMLELLFDGEADGIIIKALSRIGRSVKQLVNLVDKLIKHNKVFIVLDQNINTGSKEGRLFFHMMAGFVEYEADLFRERVAEGMRKYVEEGGILGRPRIITDEKIINKIKKWYNVSRLGFVNICKLLKAEDPPIIVTQGTIRNILIKEKVKIRGIYDRS</sequence>
<protein>
    <recommendedName>
        <fullName evidence="3">Resolvase/invertase-type recombinase catalytic domain-containing protein</fullName>
    </recommendedName>
</protein>
<evidence type="ECO:0000256" key="2">
    <source>
        <dbReference type="ARBA" id="ARBA00023172"/>
    </source>
</evidence>
<dbReference type="GO" id="GO:0003677">
    <property type="term" value="F:DNA binding"/>
    <property type="evidence" value="ECO:0007669"/>
    <property type="project" value="UniProtKB-KW"/>
</dbReference>
<dbReference type="InterPro" id="IPR050639">
    <property type="entry name" value="SSR_resolvase"/>
</dbReference>
<feature type="domain" description="Resolvase/invertase-type recombinase catalytic" evidence="3">
    <location>
        <begin position="7"/>
        <end position="153"/>
    </location>
</feature>
<dbReference type="SMART" id="SM00857">
    <property type="entry name" value="Resolvase"/>
    <property type="match status" value="1"/>
</dbReference>
<dbReference type="SUPFAM" id="SSF53041">
    <property type="entry name" value="Resolvase-like"/>
    <property type="match status" value="1"/>
</dbReference>
<dbReference type="EMBL" id="LAZR01001287">
    <property type="protein sequence ID" value="KKN47263.1"/>
    <property type="molecule type" value="Genomic_DNA"/>
</dbReference>
<dbReference type="PROSITE" id="PS51736">
    <property type="entry name" value="RECOMBINASES_3"/>
    <property type="match status" value="1"/>
</dbReference>
<dbReference type="Pfam" id="PF00239">
    <property type="entry name" value="Resolvase"/>
    <property type="match status" value="1"/>
</dbReference>
<reference evidence="4" key="1">
    <citation type="journal article" date="2015" name="Nature">
        <title>Complex archaea that bridge the gap between prokaryotes and eukaryotes.</title>
        <authorList>
            <person name="Spang A."/>
            <person name="Saw J.H."/>
            <person name="Jorgensen S.L."/>
            <person name="Zaremba-Niedzwiedzka K."/>
            <person name="Martijn J."/>
            <person name="Lind A.E."/>
            <person name="van Eijk R."/>
            <person name="Schleper C."/>
            <person name="Guy L."/>
            <person name="Ettema T.J."/>
        </authorList>
    </citation>
    <scope>NUCLEOTIDE SEQUENCE</scope>
</reference>
<evidence type="ECO:0000256" key="1">
    <source>
        <dbReference type="ARBA" id="ARBA00023125"/>
    </source>
</evidence>
<dbReference type="PANTHER" id="PTHR30461">
    <property type="entry name" value="DNA-INVERTASE FROM LAMBDOID PROPHAGE"/>
    <property type="match status" value="1"/>
</dbReference>
<dbReference type="GO" id="GO:0000150">
    <property type="term" value="F:DNA strand exchange activity"/>
    <property type="evidence" value="ECO:0007669"/>
    <property type="project" value="InterPro"/>
</dbReference>
<proteinExistence type="predicted"/>
<evidence type="ECO:0000313" key="4">
    <source>
        <dbReference type="EMBL" id="KKN47263.1"/>
    </source>
</evidence>
<keyword evidence="2" id="KW-0233">DNA recombination</keyword>
<comment type="caution">
    <text evidence="4">The sequence shown here is derived from an EMBL/GenBank/DDBJ whole genome shotgun (WGS) entry which is preliminary data.</text>
</comment>
<gene>
    <name evidence="4" type="ORF">LCGC14_0664840</name>
</gene>
<dbReference type="Gene3D" id="3.40.50.1390">
    <property type="entry name" value="Resolvase, N-terminal catalytic domain"/>
    <property type="match status" value="1"/>
</dbReference>
<dbReference type="PANTHER" id="PTHR30461:SF2">
    <property type="entry name" value="SERINE RECOMBINASE PINE-RELATED"/>
    <property type="match status" value="1"/>
</dbReference>
<evidence type="ECO:0000259" key="3">
    <source>
        <dbReference type="PROSITE" id="PS51736"/>
    </source>
</evidence>
<accession>A0A0F9U0W0</accession>
<dbReference type="InterPro" id="IPR006119">
    <property type="entry name" value="Resolv_N"/>
</dbReference>
<keyword evidence="1" id="KW-0238">DNA-binding</keyword>
<name>A0A0F9U0W0_9ZZZZ</name>
<dbReference type="AlphaFoldDB" id="A0A0F9U0W0"/>
<organism evidence="4">
    <name type="scientific">marine sediment metagenome</name>
    <dbReference type="NCBI Taxonomy" id="412755"/>
    <lineage>
        <taxon>unclassified sequences</taxon>
        <taxon>metagenomes</taxon>
        <taxon>ecological metagenomes</taxon>
    </lineage>
</organism>
<dbReference type="InterPro" id="IPR036162">
    <property type="entry name" value="Resolvase-like_N_sf"/>
</dbReference>
<dbReference type="CDD" id="cd03768">
    <property type="entry name" value="SR_ResInv"/>
    <property type="match status" value="1"/>
</dbReference>